<keyword evidence="3" id="KW-0479">Metal-binding</keyword>
<keyword evidence="7" id="KW-0560">Oxidoreductase</keyword>
<dbReference type="InterPro" id="IPR048574">
    <property type="entry name" value="RUBY_RBDX"/>
</dbReference>
<dbReference type="GO" id="GO:0046872">
    <property type="term" value="F:metal ion binding"/>
    <property type="evidence" value="ECO:0007669"/>
    <property type="project" value="UniProtKB-KW"/>
</dbReference>
<accession>W6SEB8</accession>
<dbReference type="NCBIfam" id="NF045767">
    <property type="entry name" value="RuberyRbr"/>
    <property type="match status" value="1"/>
</dbReference>
<dbReference type="KEGG" id="clt:CM240_0820"/>
<evidence type="ECO:0000313" key="8">
    <source>
        <dbReference type="Proteomes" id="UP000019426"/>
    </source>
</evidence>
<dbReference type="OrthoDB" id="9799749at2"/>
<evidence type="ECO:0000313" key="7">
    <source>
        <dbReference type="EMBL" id="CDM67985.1"/>
    </source>
</evidence>
<feature type="domain" description="Ferritin-like diiron" evidence="6">
    <location>
        <begin position="2"/>
        <end position="148"/>
    </location>
</feature>
<evidence type="ECO:0000256" key="3">
    <source>
        <dbReference type="ARBA" id="ARBA00022723"/>
    </source>
</evidence>
<keyword evidence="7" id="KW-0575">Peroxidase</keyword>
<dbReference type="HOGENOM" id="CLU_095256_0_1_9"/>
<dbReference type="CDD" id="cd01041">
    <property type="entry name" value="Rubrerythrin"/>
    <property type="match status" value="1"/>
</dbReference>
<reference evidence="7 8" key="1">
    <citation type="submission" date="2013-11" db="EMBL/GenBank/DDBJ databases">
        <title>Complete genome sequence of Clostridum sp. M2/40.</title>
        <authorList>
            <person name="Wibberg D."/>
            <person name="Puehler A."/>
            <person name="Schlueter A."/>
        </authorList>
    </citation>
    <scope>NUCLEOTIDE SEQUENCE [LARGE SCALE GENOMIC DNA]</scope>
    <source>
        <strain evidence="8">M2/40</strain>
    </source>
</reference>
<dbReference type="Gene3D" id="2.20.28.10">
    <property type="match status" value="1"/>
</dbReference>
<dbReference type="Proteomes" id="UP000019426">
    <property type="component" value="Chromosome M2/40_rep1"/>
</dbReference>
<dbReference type="SUPFAM" id="SSF47240">
    <property type="entry name" value="Ferritin-like"/>
    <property type="match status" value="1"/>
</dbReference>
<dbReference type="RefSeq" id="WP_044036735.1">
    <property type="nucleotide sequence ID" value="NZ_HG917868.1"/>
</dbReference>
<organism evidence="7 8">
    <name type="scientific">Clostridium bornimense</name>
    <dbReference type="NCBI Taxonomy" id="1216932"/>
    <lineage>
        <taxon>Bacteria</taxon>
        <taxon>Bacillati</taxon>
        <taxon>Bacillota</taxon>
        <taxon>Clostridia</taxon>
        <taxon>Eubacteriales</taxon>
        <taxon>Clostridiaceae</taxon>
        <taxon>Clostridium</taxon>
    </lineage>
</organism>
<keyword evidence="4" id="KW-0249">Electron transport</keyword>
<dbReference type="InterPro" id="IPR052364">
    <property type="entry name" value="Rubrerythrin"/>
</dbReference>
<name>W6SEB8_9CLOT</name>
<dbReference type="EC" id="1.11.1.1" evidence="7"/>
<dbReference type="InterPro" id="IPR009078">
    <property type="entry name" value="Ferritin-like_SF"/>
</dbReference>
<dbReference type="CDD" id="cd00729">
    <property type="entry name" value="rubredoxin_SM"/>
    <property type="match status" value="1"/>
</dbReference>
<keyword evidence="8" id="KW-1185">Reference proteome</keyword>
<dbReference type="InterPro" id="IPR012347">
    <property type="entry name" value="Ferritin-like"/>
</dbReference>
<evidence type="ECO:0000256" key="4">
    <source>
        <dbReference type="ARBA" id="ARBA00022982"/>
    </source>
</evidence>
<dbReference type="PANTHER" id="PTHR43865:SF1">
    <property type="entry name" value="RUBRERYTHRIN-RELATED"/>
    <property type="match status" value="1"/>
</dbReference>
<dbReference type="Pfam" id="PF02915">
    <property type="entry name" value="Rubrerythrin"/>
    <property type="match status" value="1"/>
</dbReference>
<dbReference type="SUPFAM" id="SSF57802">
    <property type="entry name" value="Rubredoxin-like"/>
    <property type="match status" value="1"/>
</dbReference>
<dbReference type="PROSITE" id="PS50905">
    <property type="entry name" value="FERRITIN_LIKE"/>
    <property type="match status" value="1"/>
</dbReference>
<dbReference type="InterPro" id="IPR003251">
    <property type="entry name" value="Rr_diiron-bd_dom"/>
</dbReference>
<dbReference type="GO" id="GO:0016692">
    <property type="term" value="F:NADH peroxidase activity"/>
    <property type="evidence" value="ECO:0007669"/>
    <property type="project" value="UniProtKB-EC"/>
</dbReference>
<dbReference type="InterPro" id="IPR009040">
    <property type="entry name" value="Ferritin-like_diiron"/>
</dbReference>
<dbReference type="AlphaFoldDB" id="W6SEB8"/>
<gene>
    <name evidence="7" type="ORF">CM240_0820</name>
</gene>
<evidence type="ECO:0000256" key="2">
    <source>
        <dbReference type="ARBA" id="ARBA00022448"/>
    </source>
</evidence>
<dbReference type="eggNOG" id="COG1592">
    <property type="taxonomic scope" value="Bacteria"/>
</dbReference>
<keyword evidence="2" id="KW-0813">Transport</keyword>
<keyword evidence="5" id="KW-0408">Iron</keyword>
<dbReference type="Pfam" id="PF21349">
    <property type="entry name" value="RUBY_RBDX"/>
    <property type="match status" value="1"/>
</dbReference>
<proteinExistence type="predicted"/>
<dbReference type="EMBL" id="HG917868">
    <property type="protein sequence ID" value="CDM67985.1"/>
    <property type="molecule type" value="Genomic_DNA"/>
</dbReference>
<sequence length="191" mass="21955">MNFDKSETKTNLMRAFAGESQARTRYSIAAETAKKEKLYIIEEIFNYTAKQELAHASRFLQALKDFKGEELKIDAAYPVSKFDTTLEELQHAKEGEFHEHDEVYKSFAETAKNEGFDAISKLFNDIASIEKIHGTRFEEYEKDLREGTLFKKNTSVTWMCTNCGFILEGTDAPLVCPVCLHEQGYFKVLHQ</sequence>
<protein>
    <submittedName>
        <fullName evidence="7">Rubrerythrin</fullName>
        <ecNumber evidence="7">1.11.1.1</ecNumber>
    </submittedName>
</protein>
<dbReference type="Gene3D" id="1.20.1260.10">
    <property type="match status" value="1"/>
</dbReference>
<evidence type="ECO:0000256" key="1">
    <source>
        <dbReference type="ARBA" id="ARBA00001965"/>
    </source>
</evidence>
<evidence type="ECO:0000256" key="5">
    <source>
        <dbReference type="ARBA" id="ARBA00023004"/>
    </source>
</evidence>
<comment type="cofactor">
    <cofactor evidence="1">
        <name>Fe(3+)</name>
        <dbReference type="ChEBI" id="CHEBI:29034"/>
    </cofactor>
</comment>
<dbReference type="PATRIC" id="fig|1216932.3.peg.806"/>
<dbReference type="PANTHER" id="PTHR43865">
    <property type="entry name" value="RUBRERYTHRIN-RELATED"/>
    <property type="match status" value="1"/>
</dbReference>
<evidence type="ECO:0000259" key="6">
    <source>
        <dbReference type="PROSITE" id="PS50905"/>
    </source>
</evidence>
<dbReference type="STRING" id="1216932.CM240_0820"/>